<dbReference type="Gene3D" id="3.40.710.10">
    <property type="entry name" value="DD-peptidase/beta-lactamase superfamily"/>
    <property type="match status" value="1"/>
</dbReference>
<evidence type="ECO:0000256" key="1">
    <source>
        <dbReference type="SAM" id="SignalP"/>
    </source>
</evidence>
<dbReference type="RefSeq" id="WP_013019268.1">
    <property type="nucleotide sequence ID" value="NC_013947.1"/>
</dbReference>
<dbReference type="STRING" id="446470.Snas_4045"/>
<dbReference type="PANTHER" id="PTHR35333:SF3">
    <property type="entry name" value="BETA-LACTAMASE-TYPE TRANSPEPTIDASE FOLD CONTAINING PROTEIN"/>
    <property type="match status" value="1"/>
</dbReference>
<keyword evidence="4" id="KW-1185">Reference proteome</keyword>
<evidence type="ECO:0000259" key="2">
    <source>
        <dbReference type="Pfam" id="PF13354"/>
    </source>
</evidence>
<dbReference type="AlphaFoldDB" id="D3Q0U7"/>
<proteinExistence type="predicted"/>
<gene>
    <name evidence="3" type="ordered locus">Snas_4045</name>
</gene>
<dbReference type="eggNOG" id="COG2367">
    <property type="taxonomic scope" value="Bacteria"/>
</dbReference>
<dbReference type="EMBL" id="CP001778">
    <property type="protein sequence ID" value="ADD43697.1"/>
    <property type="molecule type" value="Genomic_DNA"/>
</dbReference>
<dbReference type="SUPFAM" id="SSF56601">
    <property type="entry name" value="beta-lactamase/transpeptidase-like"/>
    <property type="match status" value="1"/>
</dbReference>
<dbReference type="InterPro" id="IPR012338">
    <property type="entry name" value="Beta-lactam/transpept-like"/>
</dbReference>
<dbReference type="Proteomes" id="UP000000844">
    <property type="component" value="Chromosome"/>
</dbReference>
<protein>
    <recommendedName>
        <fullName evidence="2">Beta-lactamase class A catalytic domain-containing protein</fullName>
    </recommendedName>
</protein>
<feature type="chain" id="PRO_5003048776" description="Beta-lactamase class A catalytic domain-containing protein" evidence="1">
    <location>
        <begin position="30"/>
        <end position="283"/>
    </location>
</feature>
<dbReference type="KEGG" id="sna:Snas_4045"/>
<feature type="signal peptide" evidence="1">
    <location>
        <begin position="1"/>
        <end position="29"/>
    </location>
</feature>
<reference evidence="3 4" key="1">
    <citation type="journal article" date="2009" name="Stand. Genomic Sci.">
        <title>Complete genome sequence of Stackebrandtia nassauensis type strain (LLR-40K-21).</title>
        <authorList>
            <person name="Munk C."/>
            <person name="Lapidus A."/>
            <person name="Copeland A."/>
            <person name="Jando M."/>
            <person name="Mayilraj S."/>
            <person name="Glavina Del Rio T."/>
            <person name="Nolan M."/>
            <person name="Chen F."/>
            <person name="Lucas S."/>
            <person name="Tice H."/>
            <person name="Cheng J.F."/>
            <person name="Han C."/>
            <person name="Detter J.C."/>
            <person name="Bruce D."/>
            <person name="Goodwin L."/>
            <person name="Chain P."/>
            <person name="Pitluck S."/>
            <person name="Goker M."/>
            <person name="Ovchinikova G."/>
            <person name="Pati A."/>
            <person name="Ivanova N."/>
            <person name="Mavromatis K."/>
            <person name="Chen A."/>
            <person name="Palaniappan K."/>
            <person name="Land M."/>
            <person name="Hauser L."/>
            <person name="Chang Y.J."/>
            <person name="Jeffries C.D."/>
            <person name="Bristow J."/>
            <person name="Eisen J.A."/>
            <person name="Markowitz V."/>
            <person name="Hugenholtz P."/>
            <person name="Kyrpides N.C."/>
            <person name="Klenk H.P."/>
        </authorList>
    </citation>
    <scope>NUCLEOTIDE SEQUENCE [LARGE SCALE GENOMIC DNA]</scope>
    <source>
        <strain evidence="4">DSM 44728 / CIP 108903 / NRRL B-16338 / NBRC 102104 / LLR-40K-21</strain>
    </source>
</reference>
<organism evidence="3 4">
    <name type="scientific">Stackebrandtia nassauensis (strain DSM 44728 / CIP 108903 / NRRL B-16338 / NBRC 102104 / LLR-40K-21)</name>
    <dbReference type="NCBI Taxonomy" id="446470"/>
    <lineage>
        <taxon>Bacteria</taxon>
        <taxon>Bacillati</taxon>
        <taxon>Actinomycetota</taxon>
        <taxon>Actinomycetes</taxon>
        <taxon>Glycomycetales</taxon>
        <taxon>Glycomycetaceae</taxon>
        <taxon>Stackebrandtia</taxon>
    </lineage>
</organism>
<accession>D3Q0U7</accession>
<name>D3Q0U7_STANL</name>
<evidence type="ECO:0000313" key="4">
    <source>
        <dbReference type="Proteomes" id="UP000000844"/>
    </source>
</evidence>
<keyword evidence="1" id="KW-0732">Signal</keyword>
<dbReference type="PANTHER" id="PTHR35333">
    <property type="entry name" value="BETA-LACTAMASE"/>
    <property type="match status" value="1"/>
</dbReference>
<dbReference type="InterPro" id="IPR000871">
    <property type="entry name" value="Beta-lactam_class-A"/>
</dbReference>
<feature type="domain" description="Beta-lactamase class A catalytic" evidence="2">
    <location>
        <begin position="126"/>
        <end position="256"/>
    </location>
</feature>
<dbReference type="HOGENOM" id="CLU_050510_3_0_11"/>
<sequence>MRLPAAVVTGVVAVVAVSSVITGTTLAIADGNETDAPKLKNPTSCVSSDPELAERLASQLDAAVAAKPDGIGFSISDPVTQTACHFGSDRVIKTASTIKVTLVAALLHLAQEEGRELTQKEKDNSHAAITVSDNKAATAIYEQLGAERIEAFVATLGMVSTQVRPTWGSSSTTSADQEILLRTLTNPGEILTDPNRAYLLDLMANVVPEQAWGTTDGAPDTVTKHVKNGWVEEYGWTSSLGTFDGADRNYVMAVLTNNSTTLDEGIERIAKVSRVVHTELNAV</sequence>
<dbReference type="InterPro" id="IPR045155">
    <property type="entry name" value="Beta-lactam_cat"/>
</dbReference>
<dbReference type="GO" id="GO:0008800">
    <property type="term" value="F:beta-lactamase activity"/>
    <property type="evidence" value="ECO:0007669"/>
    <property type="project" value="InterPro"/>
</dbReference>
<evidence type="ECO:0000313" key="3">
    <source>
        <dbReference type="EMBL" id="ADD43697.1"/>
    </source>
</evidence>
<dbReference type="GO" id="GO:0030655">
    <property type="term" value="P:beta-lactam antibiotic catabolic process"/>
    <property type="evidence" value="ECO:0007669"/>
    <property type="project" value="InterPro"/>
</dbReference>
<dbReference type="GO" id="GO:0046677">
    <property type="term" value="P:response to antibiotic"/>
    <property type="evidence" value="ECO:0007669"/>
    <property type="project" value="InterPro"/>
</dbReference>
<dbReference type="Pfam" id="PF13354">
    <property type="entry name" value="Beta-lactamase2"/>
    <property type="match status" value="1"/>
</dbReference>